<dbReference type="InterPro" id="IPR017850">
    <property type="entry name" value="Alkaline_phosphatase_core_sf"/>
</dbReference>
<reference evidence="4" key="1">
    <citation type="submission" date="2022-10" db="EMBL/GenBank/DDBJ databases">
        <authorList>
            <person name="Kim H.S."/>
            <person name="Kim J.-S."/>
            <person name="Suh M.K."/>
            <person name="Eom M.K."/>
            <person name="Lee J.-S."/>
        </authorList>
    </citation>
    <scope>NUCLEOTIDE SEQUENCE</scope>
    <source>
        <strain evidence="4">LIP-5</strain>
    </source>
</reference>
<feature type="binding site" evidence="2">
    <location>
        <position position="203"/>
    </location>
    <ligand>
        <name>Zn(2+)</name>
        <dbReference type="ChEBI" id="CHEBI:29105"/>
        <label>2</label>
    </ligand>
</feature>
<feature type="binding site" evidence="2">
    <location>
        <position position="202"/>
    </location>
    <ligand>
        <name>Zn(2+)</name>
        <dbReference type="ChEBI" id="CHEBI:29105"/>
        <label>2</label>
    </ligand>
</feature>
<dbReference type="GO" id="GO:0046872">
    <property type="term" value="F:metal ion binding"/>
    <property type="evidence" value="ECO:0007669"/>
    <property type="project" value="UniProtKB-KW"/>
</dbReference>
<comment type="cofactor">
    <cofactor evidence="2">
        <name>Mg(2+)</name>
        <dbReference type="ChEBI" id="CHEBI:18420"/>
    </cofactor>
    <text evidence="2">Binds 1 Mg(2+) ion.</text>
</comment>
<feature type="non-terminal residue" evidence="4">
    <location>
        <position position="1"/>
    </location>
</feature>
<dbReference type="InterPro" id="IPR001952">
    <property type="entry name" value="Alkaline_phosphatase"/>
</dbReference>
<name>A0AAE3ISH1_9BACT</name>
<dbReference type="EC" id="3.1.3.1" evidence="4"/>
<comment type="cofactor">
    <cofactor evidence="2">
        <name>Zn(2+)</name>
        <dbReference type="ChEBI" id="CHEBI:29105"/>
    </cofactor>
    <text evidence="2">Binds 2 Zn(2+) ions.</text>
</comment>
<evidence type="ECO:0000256" key="1">
    <source>
        <dbReference type="ARBA" id="ARBA00022553"/>
    </source>
</evidence>
<keyword evidence="2" id="KW-0862">Zinc</keyword>
<feature type="binding site" evidence="2">
    <location>
        <position position="306"/>
    </location>
    <ligand>
        <name>Zn(2+)</name>
        <dbReference type="ChEBI" id="CHEBI:29105"/>
        <label>2</label>
    </ligand>
</feature>
<dbReference type="PANTHER" id="PTHR11596">
    <property type="entry name" value="ALKALINE PHOSPHATASE"/>
    <property type="match status" value="1"/>
</dbReference>
<dbReference type="Pfam" id="PF00245">
    <property type="entry name" value="Alk_phosphatase"/>
    <property type="match status" value="1"/>
</dbReference>
<dbReference type="AlphaFoldDB" id="A0AAE3ISH1"/>
<dbReference type="PANTHER" id="PTHR11596:SF5">
    <property type="entry name" value="ALKALINE PHOSPHATASE"/>
    <property type="match status" value="1"/>
</dbReference>
<keyword evidence="2" id="KW-0460">Magnesium</keyword>
<dbReference type="PRINTS" id="PR00113">
    <property type="entry name" value="ALKPHPHTASE"/>
</dbReference>
<organism evidence="4 5">
    <name type="scientific">Haoranjiania flava</name>
    <dbReference type="NCBI Taxonomy" id="1856322"/>
    <lineage>
        <taxon>Bacteria</taxon>
        <taxon>Pseudomonadati</taxon>
        <taxon>Bacteroidota</taxon>
        <taxon>Chitinophagia</taxon>
        <taxon>Chitinophagales</taxon>
        <taxon>Chitinophagaceae</taxon>
        <taxon>Haoranjiania</taxon>
    </lineage>
</organism>
<dbReference type="CDD" id="cd16012">
    <property type="entry name" value="ALP"/>
    <property type="match status" value="1"/>
</dbReference>
<feature type="binding site" evidence="2">
    <location>
        <position position="160"/>
    </location>
    <ligand>
        <name>Zn(2+)</name>
        <dbReference type="ChEBI" id="CHEBI:29105"/>
        <label>2</label>
    </ligand>
</feature>
<sequence length="344" mass="37941">NKPILQKFKAKGKSVGCVTSVPITHATPAGFCVNSNKRSAMEDIALEYHKLRFDVMMGGGVNIFSADKRKDKQDVFSLFRNSGFKVVRNRQEMLGIPATNSAPVLGVFHGESLPYEIDRRNDAALISNTPTLAEMAKTALQQLSRNKNGFVMQIEGGKVDWAAHANDAAALLYDQIAFDDALKVAMDFVKNNKDTLLIVTTDHGNANPGLFYGSKAGDNFDKLQSVKHSSDWILMGITKDNTAAQVRERIEAAHGIAVSTEEAGELLKRYQKLDSEGIYNSYKLPFRELAMMEQKYFNIGFGSMDHSGDYVELTMSGPGSENLLPFVKNYELHNFLLKAAGVMA</sequence>
<protein>
    <submittedName>
        <fullName evidence="4">Alkaline phosphatase</fullName>
        <ecNumber evidence="4">3.1.3.1</ecNumber>
    </submittedName>
</protein>
<dbReference type="EMBL" id="JAOTPL010000041">
    <property type="protein sequence ID" value="MCU7695581.1"/>
    <property type="molecule type" value="Genomic_DNA"/>
</dbReference>
<feature type="binding site" evidence="2">
    <location>
        <position position="27"/>
    </location>
    <ligand>
        <name>Mg(2+)</name>
        <dbReference type="ChEBI" id="CHEBI:18420"/>
    </ligand>
</feature>
<evidence type="ECO:0000313" key="4">
    <source>
        <dbReference type="EMBL" id="MCU7695581.1"/>
    </source>
</evidence>
<gene>
    <name evidence="4" type="ORF">OD355_13730</name>
</gene>
<evidence type="ECO:0000313" key="5">
    <source>
        <dbReference type="Proteomes" id="UP001209317"/>
    </source>
</evidence>
<evidence type="ECO:0000256" key="2">
    <source>
        <dbReference type="PIRSR" id="PIRSR601952-2"/>
    </source>
</evidence>
<feature type="binding site" evidence="2">
    <location>
        <position position="25"/>
    </location>
    <ligand>
        <name>Mg(2+)</name>
        <dbReference type="ChEBI" id="CHEBI:18420"/>
    </ligand>
</feature>
<dbReference type="RefSeq" id="WP_263039066.1">
    <property type="nucleotide sequence ID" value="NZ_JAOTPL010000041.1"/>
</dbReference>
<keyword evidence="5" id="KW-1185">Reference proteome</keyword>
<keyword evidence="4" id="KW-0378">Hydrolase</keyword>
<keyword evidence="1" id="KW-0597">Phosphoprotein</keyword>
<dbReference type="Proteomes" id="UP001209317">
    <property type="component" value="Unassembled WGS sequence"/>
</dbReference>
<dbReference type="GO" id="GO:0004035">
    <property type="term" value="F:alkaline phosphatase activity"/>
    <property type="evidence" value="ECO:0007669"/>
    <property type="project" value="UniProtKB-EC"/>
</dbReference>
<feature type="binding site" evidence="2">
    <location>
        <position position="155"/>
    </location>
    <ligand>
        <name>Mg(2+)</name>
        <dbReference type="ChEBI" id="CHEBI:18420"/>
    </ligand>
</feature>
<accession>A0AAE3ISH1</accession>
<dbReference type="Gene3D" id="3.40.720.10">
    <property type="entry name" value="Alkaline Phosphatase, subunit A"/>
    <property type="match status" value="1"/>
</dbReference>
<keyword evidence="2" id="KW-0479">Metal-binding</keyword>
<proteinExistence type="inferred from homology"/>
<dbReference type="SMART" id="SM00098">
    <property type="entry name" value="alkPPc"/>
    <property type="match status" value="1"/>
</dbReference>
<feature type="binding site" evidence="2">
    <location>
        <position position="164"/>
    </location>
    <ligand>
        <name>Zn(2+)</name>
        <dbReference type="ChEBI" id="CHEBI:29105"/>
        <label>2</label>
    </ligand>
</feature>
<dbReference type="SUPFAM" id="SSF53649">
    <property type="entry name" value="Alkaline phosphatase-like"/>
    <property type="match status" value="1"/>
</dbReference>
<comment type="similarity">
    <text evidence="3">Belongs to the alkaline phosphatase family.</text>
</comment>
<comment type="caution">
    <text evidence="4">The sequence shown here is derived from an EMBL/GenBank/DDBJ whole genome shotgun (WGS) entry which is preliminary data.</text>
</comment>
<evidence type="ECO:0000256" key="3">
    <source>
        <dbReference type="RuleBase" id="RU003946"/>
    </source>
</evidence>